<dbReference type="InterPro" id="IPR057153">
    <property type="entry name" value="DUF7831"/>
</dbReference>
<dbReference type="Gene3D" id="3.90.70.80">
    <property type="match status" value="1"/>
</dbReference>
<name>A0A511HCY3_9BACT</name>
<dbReference type="EMBL" id="FNAJ01000004">
    <property type="protein sequence ID" value="SDE08255.1"/>
    <property type="molecule type" value="Genomic_DNA"/>
</dbReference>
<evidence type="ECO:0000313" key="3">
    <source>
        <dbReference type="EMBL" id="GEL71392.1"/>
    </source>
</evidence>
<evidence type="ECO:0000313" key="4">
    <source>
        <dbReference type="EMBL" id="SDE08255.1"/>
    </source>
</evidence>
<comment type="caution">
    <text evidence="3">The sequence shown here is derived from an EMBL/GenBank/DDBJ whole genome shotgun (WGS) entry which is preliminary data.</text>
</comment>
<accession>A0A511HCY3</accession>
<dbReference type="PROSITE" id="PS50802">
    <property type="entry name" value="OTU"/>
    <property type="match status" value="1"/>
</dbReference>
<reference evidence="3 6" key="2">
    <citation type="submission" date="2019-07" db="EMBL/GenBank/DDBJ databases">
        <title>Whole genome shotgun sequence of Myxococcus virescens NBRC 100334.</title>
        <authorList>
            <person name="Hosoyama A."/>
            <person name="Uohara A."/>
            <person name="Ohji S."/>
            <person name="Ichikawa N."/>
        </authorList>
    </citation>
    <scope>NUCLEOTIDE SEQUENCE [LARGE SCALE GENOMIC DNA]</scope>
    <source>
        <strain evidence="3 6">NBRC 100334</strain>
    </source>
</reference>
<feature type="domain" description="OTU" evidence="2">
    <location>
        <begin position="1013"/>
        <end position="1181"/>
    </location>
</feature>
<dbReference type="Proteomes" id="UP000321224">
    <property type="component" value="Unassembled WGS sequence"/>
</dbReference>
<feature type="compositionally biased region" description="Polar residues" evidence="1">
    <location>
        <begin position="1606"/>
        <end position="1625"/>
    </location>
</feature>
<dbReference type="InterPro" id="IPR050704">
    <property type="entry name" value="Peptidase_C85-like"/>
</dbReference>
<dbReference type="InterPro" id="IPR003323">
    <property type="entry name" value="OTU_dom"/>
</dbReference>
<dbReference type="RefSeq" id="WP_090490066.1">
    <property type="nucleotide sequence ID" value="NZ_BJVY01000015.1"/>
</dbReference>
<feature type="region of interest" description="Disordered" evidence="1">
    <location>
        <begin position="1196"/>
        <end position="1238"/>
    </location>
</feature>
<feature type="region of interest" description="Disordered" evidence="1">
    <location>
        <begin position="1540"/>
        <end position="1576"/>
    </location>
</feature>
<feature type="compositionally biased region" description="Polar residues" evidence="1">
    <location>
        <begin position="1546"/>
        <end position="1557"/>
    </location>
</feature>
<feature type="compositionally biased region" description="Basic and acidic residues" evidence="1">
    <location>
        <begin position="1199"/>
        <end position="1219"/>
    </location>
</feature>
<organism evidence="3 6">
    <name type="scientific">Myxococcus virescens</name>
    <dbReference type="NCBI Taxonomy" id="83456"/>
    <lineage>
        <taxon>Bacteria</taxon>
        <taxon>Pseudomonadati</taxon>
        <taxon>Myxococcota</taxon>
        <taxon>Myxococcia</taxon>
        <taxon>Myxococcales</taxon>
        <taxon>Cystobacterineae</taxon>
        <taxon>Myxococcaceae</taxon>
        <taxon>Myxococcus</taxon>
    </lineage>
</organism>
<dbReference type="Proteomes" id="UP000198717">
    <property type="component" value="Unassembled WGS sequence"/>
</dbReference>
<reference evidence="4 5" key="1">
    <citation type="submission" date="2016-10" db="EMBL/GenBank/DDBJ databases">
        <authorList>
            <person name="Varghese N."/>
            <person name="Submissions S."/>
        </authorList>
    </citation>
    <scope>NUCLEOTIDE SEQUENCE [LARGE SCALE GENOMIC DNA]</scope>
    <source>
        <strain evidence="4 5">DSM 2260</strain>
    </source>
</reference>
<evidence type="ECO:0000313" key="5">
    <source>
        <dbReference type="Proteomes" id="UP000198717"/>
    </source>
</evidence>
<gene>
    <name evidence="3" type="ORF">MVI01_31760</name>
    <name evidence="4" type="ORF">SAMN04488504_104113</name>
</gene>
<dbReference type="PANTHER" id="PTHR12419">
    <property type="entry name" value="OTU DOMAIN CONTAINING PROTEIN"/>
    <property type="match status" value="1"/>
</dbReference>
<dbReference type="Pfam" id="PF02338">
    <property type="entry name" value="OTU"/>
    <property type="match status" value="1"/>
</dbReference>
<dbReference type="CDD" id="cd22758">
    <property type="entry name" value="OTU_232R-like"/>
    <property type="match status" value="1"/>
</dbReference>
<dbReference type="EMBL" id="BJVY01000015">
    <property type="protein sequence ID" value="GEL71392.1"/>
    <property type="molecule type" value="Genomic_DNA"/>
</dbReference>
<protein>
    <submittedName>
        <fullName evidence="4">OTU-like cysteine protease</fullName>
    </submittedName>
</protein>
<keyword evidence="5" id="KW-1185">Reference proteome</keyword>
<dbReference type="Pfam" id="PF25176">
    <property type="entry name" value="DUF7831"/>
    <property type="match status" value="1"/>
</dbReference>
<feature type="region of interest" description="Disordered" evidence="1">
    <location>
        <begin position="548"/>
        <end position="575"/>
    </location>
</feature>
<evidence type="ECO:0000256" key="1">
    <source>
        <dbReference type="SAM" id="MobiDB-lite"/>
    </source>
</evidence>
<proteinExistence type="predicted"/>
<evidence type="ECO:0000259" key="2">
    <source>
        <dbReference type="PROSITE" id="PS50802"/>
    </source>
</evidence>
<dbReference type="PANTHER" id="PTHR12419:SF11">
    <property type="entry name" value="OTU DOMAIN-CONTAINING PROTEIN DDB_G0284757"/>
    <property type="match status" value="1"/>
</dbReference>
<dbReference type="GO" id="GO:0016579">
    <property type="term" value="P:protein deubiquitination"/>
    <property type="evidence" value="ECO:0007669"/>
    <property type="project" value="TreeGrafter"/>
</dbReference>
<sequence>MQCPNCAPGTMRDLSVTPPRCLECGAVLVSEPPSTPPSFGSMETEIERLESGDYDDVLDDFLDDEEPYRLSSSEMRDETLRASLVTDDITPPESPPSNTMGDDVAEERCVPLGAETTVSDKPVVPPSFPLRTLLWNIADLGGGPSGTLPVRKPWTIAALAHVIRTANADIVTILELKKKGGIRLVEPKPPTPMKQHAGRGGSGMKLKVLMRLASAVVEPDGYRVKTASDALVGQIAEQEAALLNDLAKHFAEHVRRTIWPRDAQDTDAEAWDPSHIEWSGASRTLEADKLGIIKGRLDAAWGACEPDLVKRFGRPRVRKDEEDEDDADPPEALVATSIDVFGKKQAKLDAYCLLCVRLLVEEGYYDWLQPHTNRYSSKEKDSKKGGAEAKEKAKRDDLAKLGVELLREHCGILFHRYLAVIVGLGAEAVPAEQEQVLENILHRSNDAHLQRVYEKKLAEYQERKSEVEDAPESHAGLREFLRIRDALNDQCKARGEEVYASWPAEVPDKPVKGLYTQDEAYGVLWRKSKLDVDESAISYLSAYVAKRSPGGESPSMDVDTRMGNDEAEEEQAQPVKSLYSKREPIRIPVRLAQVKNAPEVSVVAWHPPAPGDRNKNARGTDFRAFLQYCKDERREKVLGVVLSDLNIDTARPKAELAKDGTPYIDTCVERLSFHQFFQTLLGPGADASHLYDMAPQLSTIAKSKFGSWAVDSENAFGDGSLKTLRSFVNSRVKPEMFAPFKTSTGHELRPMFSSAEDVLAHIESFITPPQQRYGASGYDKILVYSRRTDGWMLEQSSVYVIPFPMALADEKEKGLFFIHGNLLPKHLQPFWRLLQLEDAKLPEDERIFDQLRAPGVKLTGSEDARWEAVMAAAKKLSDHMPLVSDLRLIYSGEEALVVEEVEVATETASSELGQLEALCAAYQKSQATDDEASEALGAILDAAEKVPASDHARSNALVAEAMQWRETFAALRSAGFDPEAYWDHRPALKSEEGKDKGGGQGISLDTHLGSIHQGRVHNAGGGDCLFRSLSQLFFGTEAHHREVRQAVVNHLEDLLAGQSLDDGGMVGPSTAATFRQDMGLLLDWHRVAWPQEPAYRRVAGMDPWRQYLRAMSRDRAWGDHVVLAAASHLFQVRFEIFAQTGATSYWTDLVDFVPRTDGHAARPLLRLANLGNAHYEAVGPTDAPLPVAAAFPAELGALSERRRRDEGPAPQPDSRKVESPRSAATSTQSATATSAPPTVGPVCKWPHTCYFQFDTPTHHPHALFLFGENAVAKKARYPQPDTQAVIRMNPNALGIRTCWVPGKGMEDKELAKNQQAIDEDCAEAVQLLTSGKYTTLVVPWNHSRGHVDIGTGVARLPGNAPQTWAYLTKKIDELIGWANTHLGTVLVVPQVNVLVPAVVRQQASDLHVQEVSDVMRQAASMGDDSSTSVLGQPNVVSLRTLLFSGATSPETGLLSDKDYEKNKAMFDEDLDVLTQKVESGQYRRLVLERDDEGRIVLGTELGKLDKHAPRTLDYLRERLEALCRRCTEVHVKRATSKRQVVEDENSMQGVEESQSLDFLSVGDGRTSSEGIKRKKPAVVAEGWEDDDVTQAMDPAAWGTAAFSNSGFSGGTPSSQSFAGSGQVAPSNHKKRKFMGQPASAEENEEVQLMNGDDVPPPPPVWEEGDEAEPKKQKKGPTG</sequence>
<dbReference type="GO" id="GO:0004843">
    <property type="term" value="F:cysteine-type deubiquitinase activity"/>
    <property type="evidence" value="ECO:0007669"/>
    <property type="project" value="TreeGrafter"/>
</dbReference>
<feature type="compositionally biased region" description="Low complexity" evidence="1">
    <location>
        <begin position="1220"/>
        <end position="1237"/>
    </location>
</feature>
<feature type="region of interest" description="Disordered" evidence="1">
    <location>
        <begin position="1606"/>
        <end position="1678"/>
    </location>
</feature>
<evidence type="ECO:0000313" key="6">
    <source>
        <dbReference type="Proteomes" id="UP000321224"/>
    </source>
</evidence>